<sequence>MMPLQLVSERALYALESVDEDMLDIVEKGPYVPMYQPLKNNVPDGAMKKTPRENWTVDDKRKNGLDVRARAAISYALPYNIFGLVQNCISAKEMMDTLIVSFEGTEEVKATQINDLNRRYEHFFARKGETLTQTFNRFNTLVNDLRILDQLKHRTVLVQKFLDSLGASWENHESKLQRKELMKDSQRESFVALFSNKKLVSDSDTDSHSDTDSSKTDTDDLEKVVASAALIVKTFEKSGRNFSKFQKKMGGKFLKRSEADKKHGSDEYWKHKYNKLIEKLKAENLEHKVFVAEEEKWKTDEESSDDEVKCLMVKIEDTDVSEKGKSTFDADMSDAIENSKKHNTDSSSMYQSLIDEYCVTNSNGVTECNVEITGIDPTSYPAYLVRPTPLTENIIAFPISNGVFHAVHEQLKHFPDCNTSVNKSKSDTDSSSSITDQILSDAEFSCDLMINKRIQSSLGESCMSKCVKSKNLLTKKNFGTRVCYRCGDTSHKISECSFDKSSSRADNIKGQEHLWYLDSGCSRHMTGSKSLLEDYVKKTGPAGLKHNLISISQLCDADYEVHFTKKEGRVVNTDKNIVLSASRMDDIYVLDMFSCDKAMMQWFFTKSQTNLSWIWHKRFSHLNFKNLSKISNQDLVRGLPKFSVVKDKMCSAYEQGKQTKSSFKPKSCSSISVPLHLLHMDLFGPIPVRSLGGNKYTLVIVDEFTRFTWMVFLKKKSHVAQEIISLIRKNETLTCLKVKQLRSDHGTEFRNPTLEEFCDHKGIGQNFSAPRTPQQNGVAERRNRTQIEAGRTLMIHVGLPMSFWVEAVNTACFTQNRSLIHRIHKKTPYEMLKNQKPDVSFFHVFGCICYILNQRDPRSKFEPKANKGIFVGYSSISKAFRVFHVNRQCIEESIHVKFDEESYTDEKVTHSSSIFQELLSCPFDEVPPAGDDVDSSDSIVPVPCSLNQDTAARSADNSLGADEILEAEDSPATDNLSVSNSPESASVSEHRYHPVDQIIGNIHDGIHIALQDAEWIKAMQEELNEFERHKVWTLVPRPSGKTITGTRWVYRNKVDKYGIITRNKARLVAQGFTQIESIDYGETFAPVARIEVIKLFLAYASYMNFIVYQIDVKTTFLHGVLEEEVFFNQPPGFVDKDHPDYVYRLDKAVYGLKQAPRAWYETLTSYLIENEYRRGAIDNTLFIKNKGSGMVLVQIYVDDIIFGSPNEKLSKEFAEIMSQRFEMSMMGDCKPASTPVSKIDKMHADPTGTDVNHSLYQGMIGSLLYLTASHPDIMFGTILCARFQANPKESHLMAVKRIFRYLKGTQNLVLWYPCDSSFELFGYTDSDYAGCNLDKKSTSGGCHFLGNRLISCSSKKQTSVAISTAEAEYVGAGRCCAQLLWIQNQLLDYGIKFSKTPIYCDNTSAIQITQNPVQHSKTKHIEIRHHFIRDNVEKGKVVLEHVKTSEQLADIFTKALDSQTTAYIIGELGMISLGLGLDDFVNFLASFRLRYAISDTPSEFFPEQVCEFYYTATVNDENNVITGTIGRGRHSVFITAELLSAALRLPIFEPFSELPSIERCRRLFDQLGYDHSKAGARLALILCQCMTPGWKFFTSALCKCVAHKSRSGDQLSNYEQQVVCLLLLNKRLDYGALFFDQLVQLLHANVRADHVPFPRWIALVLDKFFAADYFSHPGNHIQCPRMSIRMYQDDPLDTDIGISNRMREWIANPYTVPSLTADTDEGGADGNHEDHVGQEDEPHDGGHFSPQLSHHIVSVTDKVPSAQKDSLSQGEQQFHGEQPSQGEHPSQGENPPQGDRYSPTMPPSSPAAPATSFIQISASAFTELLTLSRDMSQRLLRIEADVHQLKEVLLHTLPSRGDTDDDADVDDNADDEPKERDTEPIDNTIVQPESPKPTHESDSAGHNTPAATEKLVEDSEHDDEPDDECQILDMNFINPLIPVREEDSDDLDNESQRPDMKLVDPVADPIIPVQGEDSDVASEDSHPLSRNRKVADTDLAHSQTDTSLPGKKPKSIVSISNLAAEWNMSPDQAKGSFEAQMQKFLEFQSKSQSSQPSPSSCKPKTDSVLDRIDRKRFEDVFNRRVCGDKIIKVKASKPRNEKILMLLITRQGPQHSYTEVVKRDELIKYGYSEWMELLELASKQTSAHSSEQTCALHLLIKKVQRLDLDPKERPQHQGQRSSVPRTRRTKFQVDSEDVLVLDFGAGGINNSLPVSVDPVQHKFISVPEHGMFYLDKNRKMCFQ</sequence>
<dbReference type="GO" id="GO:0016787">
    <property type="term" value="F:hydrolase activity"/>
    <property type="evidence" value="ECO:0007669"/>
    <property type="project" value="UniProtKB-KW"/>
</dbReference>
<dbReference type="InterPro" id="IPR013103">
    <property type="entry name" value="RVT_2"/>
</dbReference>
<keyword evidence="8" id="KW-1185">Reference proteome</keyword>
<dbReference type="InterPro" id="IPR025724">
    <property type="entry name" value="GAG-pre-integrase_dom"/>
</dbReference>
<dbReference type="InterPro" id="IPR057670">
    <property type="entry name" value="SH3_retrovirus"/>
</dbReference>
<comment type="caution">
    <text evidence="7">The sequence shown here is derived from an EMBL/GenBank/DDBJ whole genome shotgun (WGS) entry which is preliminary data.</text>
</comment>
<keyword evidence="2" id="KW-0378">Hydrolase</keyword>
<evidence type="ECO:0000256" key="1">
    <source>
        <dbReference type="ARBA" id="ARBA00022723"/>
    </source>
</evidence>
<dbReference type="EMBL" id="NBSK02000007">
    <property type="protein sequence ID" value="KAJ0197446.1"/>
    <property type="molecule type" value="Genomic_DNA"/>
</dbReference>
<dbReference type="PROSITE" id="PS50994">
    <property type="entry name" value="INTEGRASE"/>
    <property type="match status" value="1"/>
</dbReference>
<feature type="domain" description="CCHC-type" evidence="5">
    <location>
        <begin position="483"/>
        <end position="496"/>
    </location>
</feature>
<dbReference type="GO" id="GO:0003676">
    <property type="term" value="F:nucleic acid binding"/>
    <property type="evidence" value="ECO:0007669"/>
    <property type="project" value="InterPro"/>
</dbReference>
<evidence type="ECO:0000259" key="5">
    <source>
        <dbReference type="PROSITE" id="PS50158"/>
    </source>
</evidence>
<feature type="region of interest" description="Disordered" evidence="4">
    <location>
        <begin position="2165"/>
        <end position="2185"/>
    </location>
</feature>
<keyword evidence="1" id="KW-0479">Metal-binding</keyword>
<accession>A0A9R1V0U2</accession>
<feature type="compositionally biased region" description="Low complexity" evidence="4">
    <location>
        <begin position="2044"/>
        <end position="2058"/>
    </location>
</feature>
<proteinExistence type="predicted"/>
<dbReference type="InterPro" id="IPR043502">
    <property type="entry name" value="DNA/RNA_pol_sf"/>
</dbReference>
<feature type="compositionally biased region" description="Polar residues" evidence="4">
    <location>
        <begin position="1778"/>
        <end position="1790"/>
    </location>
</feature>
<feature type="region of interest" description="Disordered" evidence="4">
    <location>
        <begin position="1966"/>
        <end position="2010"/>
    </location>
</feature>
<evidence type="ECO:0000256" key="3">
    <source>
        <dbReference type="PROSITE-ProRule" id="PRU00047"/>
    </source>
</evidence>
<feature type="compositionally biased region" description="Basic and acidic residues" evidence="4">
    <location>
        <begin position="1726"/>
        <end position="1742"/>
    </location>
</feature>
<dbReference type="Pfam" id="PF25597">
    <property type="entry name" value="SH3_retrovirus"/>
    <property type="match status" value="1"/>
</dbReference>
<reference evidence="7 8" key="1">
    <citation type="journal article" date="2017" name="Nat. Commun.">
        <title>Genome assembly with in vitro proximity ligation data and whole-genome triplication in lettuce.</title>
        <authorList>
            <person name="Reyes-Chin-Wo S."/>
            <person name="Wang Z."/>
            <person name="Yang X."/>
            <person name="Kozik A."/>
            <person name="Arikit S."/>
            <person name="Song C."/>
            <person name="Xia L."/>
            <person name="Froenicke L."/>
            <person name="Lavelle D.O."/>
            <person name="Truco M.J."/>
            <person name="Xia R."/>
            <person name="Zhu S."/>
            <person name="Xu C."/>
            <person name="Xu H."/>
            <person name="Xu X."/>
            <person name="Cox K."/>
            <person name="Korf I."/>
            <person name="Meyers B.C."/>
            <person name="Michelmore R.W."/>
        </authorList>
    </citation>
    <scope>NUCLEOTIDE SEQUENCE [LARGE SCALE GENOMIC DNA]</scope>
    <source>
        <strain evidence="8">cv. Salinas</strain>
        <tissue evidence="7">Seedlings</tissue>
    </source>
</reference>
<evidence type="ECO:0000313" key="8">
    <source>
        <dbReference type="Proteomes" id="UP000235145"/>
    </source>
</evidence>
<feature type="domain" description="Integrase catalytic" evidence="6">
    <location>
        <begin position="670"/>
        <end position="836"/>
    </location>
</feature>
<dbReference type="SUPFAM" id="SSF56672">
    <property type="entry name" value="DNA/RNA polymerases"/>
    <property type="match status" value="1"/>
</dbReference>
<evidence type="ECO:0000313" key="7">
    <source>
        <dbReference type="EMBL" id="KAJ0197446.1"/>
    </source>
</evidence>
<dbReference type="Pfam" id="PF00665">
    <property type="entry name" value="rve"/>
    <property type="match status" value="1"/>
</dbReference>
<feature type="compositionally biased region" description="Acidic residues" evidence="4">
    <location>
        <begin position="1859"/>
        <end position="1870"/>
    </location>
</feature>
<dbReference type="PANTHER" id="PTHR42648">
    <property type="entry name" value="TRANSPOSASE, PUTATIVE-RELATED"/>
    <property type="match status" value="1"/>
</dbReference>
<feature type="region of interest" description="Disordered" evidence="4">
    <location>
        <begin position="2043"/>
        <end position="2064"/>
    </location>
</feature>
<dbReference type="InterPro" id="IPR001878">
    <property type="entry name" value="Znf_CCHC"/>
</dbReference>
<feature type="region of interest" description="Disordered" evidence="4">
    <location>
        <begin position="1713"/>
        <end position="1747"/>
    </location>
</feature>
<dbReference type="InterPro" id="IPR001584">
    <property type="entry name" value="Integrase_cat-core"/>
</dbReference>
<dbReference type="Pfam" id="PF13976">
    <property type="entry name" value="gag_pre-integrs"/>
    <property type="match status" value="1"/>
</dbReference>
<dbReference type="Pfam" id="PF07727">
    <property type="entry name" value="RVT_2"/>
    <property type="match status" value="1"/>
</dbReference>
<feature type="region of interest" description="Disordered" evidence="4">
    <location>
        <begin position="1942"/>
        <end position="1961"/>
    </location>
</feature>
<dbReference type="Proteomes" id="UP000235145">
    <property type="component" value="Unassembled WGS sequence"/>
</dbReference>
<evidence type="ECO:0000256" key="2">
    <source>
        <dbReference type="ARBA" id="ARBA00022801"/>
    </source>
</evidence>
<dbReference type="PROSITE" id="PS50158">
    <property type="entry name" value="ZF_CCHC"/>
    <property type="match status" value="1"/>
</dbReference>
<keyword evidence="3" id="KW-0863">Zinc-finger</keyword>
<evidence type="ECO:0000256" key="4">
    <source>
        <dbReference type="SAM" id="MobiDB-lite"/>
    </source>
</evidence>
<evidence type="ECO:0008006" key="9">
    <source>
        <dbReference type="Google" id="ProtNLM"/>
    </source>
</evidence>
<feature type="compositionally biased region" description="Low complexity" evidence="4">
    <location>
        <begin position="977"/>
        <end position="987"/>
    </location>
</feature>
<dbReference type="InterPro" id="IPR039537">
    <property type="entry name" value="Retrotran_Ty1/copia-like"/>
</dbReference>
<name>A0A9R1V0U2_LACSA</name>
<feature type="region of interest" description="Disordered" evidence="4">
    <location>
        <begin position="967"/>
        <end position="989"/>
    </location>
</feature>
<dbReference type="GO" id="GO:0008270">
    <property type="term" value="F:zinc ion binding"/>
    <property type="evidence" value="ECO:0007669"/>
    <property type="project" value="UniProtKB-KW"/>
</dbReference>
<organism evidence="7 8">
    <name type="scientific">Lactuca sativa</name>
    <name type="common">Garden lettuce</name>
    <dbReference type="NCBI Taxonomy" id="4236"/>
    <lineage>
        <taxon>Eukaryota</taxon>
        <taxon>Viridiplantae</taxon>
        <taxon>Streptophyta</taxon>
        <taxon>Embryophyta</taxon>
        <taxon>Tracheophyta</taxon>
        <taxon>Spermatophyta</taxon>
        <taxon>Magnoliopsida</taxon>
        <taxon>eudicotyledons</taxon>
        <taxon>Gunneridae</taxon>
        <taxon>Pentapetalae</taxon>
        <taxon>asterids</taxon>
        <taxon>campanulids</taxon>
        <taxon>Asterales</taxon>
        <taxon>Asteraceae</taxon>
        <taxon>Cichorioideae</taxon>
        <taxon>Cichorieae</taxon>
        <taxon>Lactucinae</taxon>
        <taxon>Lactuca</taxon>
    </lineage>
</organism>
<evidence type="ECO:0000259" key="6">
    <source>
        <dbReference type="PROSITE" id="PS50994"/>
    </source>
</evidence>
<feature type="compositionally biased region" description="Basic and acidic residues" evidence="4">
    <location>
        <begin position="1979"/>
        <end position="1995"/>
    </location>
</feature>
<feature type="region of interest" description="Disordered" evidence="4">
    <location>
        <begin position="1853"/>
        <end position="1923"/>
    </location>
</feature>
<feature type="compositionally biased region" description="Polar residues" evidence="4">
    <location>
        <begin position="1763"/>
        <end position="1772"/>
    </location>
</feature>
<protein>
    <recommendedName>
        <fullName evidence="9">Integrase catalytic domain-containing protein</fullName>
    </recommendedName>
</protein>
<dbReference type="Gene3D" id="3.30.420.10">
    <property type="entry name" value="Ribonuclease H-like superfamily/Ribonuclease H"/>
    <property type="match status" value="1"/>
</dbReference>
<gene>
    <name evidence="7" type="ORF">LSAT_V11C700383020</name>
</gene>
<dbReference type="InterPro" id="IPR012337">
    <property type="entry name" value="RNaseH-like_sf"/>
</dbReference>
<dbReference type="PANTHER" id="PTHR42648:SF32">
    <property type="entry name" value="RIBONUCLEASE H-LIKE DOMAIN, GAG-PRE-INTEGRASE DOMAIN PROTEIN-RELATED"/>
    <property type="match status" value="1"/>
</dbReference>
<dbReference type="GO" id="GO:0015074">
    <property type="term" value="P:DNA integration"/>
    <property type="evidence" value="ECO:0007669"/>
    <property type="project" value="InterPro"/>
</dbReference>
<feature type="region of interest" description="Disordered" evidence="4">
    <location>
        <begin position="1760"/>
        <end position="1809"/>
    </location>
</feature>
<keyword evidence="3" id="KW-0862">Zinc</keyword>
<dbReference type="CDD" id="cd09272">
    <property type="entry name" value="RNase_HI_RT_Ty1"/>
    <property type="match status" value="1"/>
</dbReference>
<dbReference type="InterPro" id="IPR036397">
    <property type="entry name" value="RNaseH_sf"/>
</dbReference>
<dbReference type="Pfam" id="PF14223">
    <property type="entry name" value="Retrotran_gag_2"/>
    <property type="match status" value="1"/>
</dbReference>
<dbReference type="SUPFAM" id="SSF53098">
    <property type="entry name" value="Ribonuclease H-like"/>
    <property type="match status" value="1"/>
</dbReference>